<accession>A0ABS8LW28</accession>
<reference evidence="3" key="1">
    <citation type="submission" date="2021-11" db="EMBL/GenBank/DDBJ databases">
        <title>Description of novel Flavobacterium species.</title>
        <authorList>
            <person name="Saticioglu I.B."/>
            <person name="Ay H."/>
            <person name="Altun S."/>
            <person name="Duman M."/>
        </authorList>
    </citation>
    <scope>NUCLEOTIDE SEQUENCE</scope>
    <source>
        <strain evidence="3">F-126</strain>
    </source>
</reference>
<proteinExistence type="predicted"/>
<evidence type="ECO:0000256" key="1">
    <source>
        <dbReference type="SAM" id="SignalP"/>
    </source>
</evidence>
<name>A0ABS8LW28_9FLAO</name>
<dbReference type="InterPro" id="IPR053182">
    <property type="entry name" value="YobU-like_regulator"/>
</dbReference>
<evidence type="ECO:0000259" key="2">
    <source>
        <dbReference type="SMART" id="SM00871"/>
    </source>
</evidence>
<dbReference type="EMBL" id="JAJJMN010000001">
    <property type="protein sequence ID" value="MCC9016758.1"/>
    <property type="molecule type" value="Genomic_DNA"/>
</dbReference>
<dbReference type="InterPro" id="IPR011256">
    <property type="entry name" value="Reg_factor_effector_dom_sf"/>
</dbReference>
<dbReference type="Pfam" id="PF14526">
    <property type="entry name" value="Cass2"/>
    <property type="match status" value="1"/>
</dbReference>
<keyword evidence="4" id="KW-1185">Reference proteome</keyword>
<evidence type="ECO:0000313" key="3">
    <source>
        <dbReference type="EMBL" id="MCC9016758.1"/>
    </source>
</evidence>
<dbReference type="Proteomes" id="UP001430700">
    <property type="component" value="Unassembled WGS sequence"/>
</dbReference>
<dbReference type="RefSeq" id="WP_229998632.1">
    <property type="nucleotide sequence ID" value="NZ_JAJJMN010000001.1"/>
</dbReference>
<feature type="domain" description="AraC effector-binding" evidence="2">
    <location>
        <begin position="31"/>
        <end position="181"/>
    </location>
</feature>
<protein>
    <submittedName>
        <fullName evidence="3">Effector binding domain-containing protein</fullName>
    </submittedName>
</protein>
<dbReference type="PANTHER" id="PTHR36444">
    <property type="entry name" value="TRANSCRIPTIONAL REGULATOR PROTEIN YOBU-RELATED"/>
    <property type="match status" value="1"/>
</dbReference>
<gene>
    <name evidence="3" type="ORF">LNQ34_03080</name>
</gene>
<dbReference type="Gene3D" id="3.20.80.10">
    <property type="entry name" value="Regulatory factor, effector binding domain"/>
    <property type="match status" value="1"/>
</dbReference>
<keyword evidence="1" id="KW-0732">Signal</keyword>
<feature type="signal peptide" evidence="1">
    <location>
        <begin position="1"/>
        <end position="23"/>
    </location>
</feature>
<feature type="chain" id="PRO_5045522698" evidence="1">
    <location>
        <begin position="24"/>
        <end position="182"/>
    </location>
</feature>
<dbReference type="PANTHER" id="PTHR36444:SF2">
    <property type="entry name" value="TRANSCRIPTIONAL REGULATOR PROTEIN YOBU-RELATED"/>
    <property type="match status" value="1"/>
</dbReference>
<comment type="caution">
    <text evidence="3">The sequence shown here is derived from an EMBL/GenBank/DDBJ whole genome shotgun (WGS) entry which is preliminary data.</text>
</comment>
<dbReference type="InterPro" id="IPR010499">
    <property type="entry name" value="AraC_E-bd"/>
</dbReference>
<evidence type="ECO:0000313" key="4">
    <source>
        <dbReference type="Proteomes" id="UP001430700"/>
    </source>
</evidence>
<sequence>MITIKIRSVMLLAVTLLSFTAQSQKQSKTMDNPTIQKFYVIGIATRTINEKGKSAVDIEALWTRFWGEEIQKQIPNKISNDIYAVYRDYETDFNGAYTLIIGSRVSTLENVPKGFVGITVETDVYQKYLSKGKMPEAVFNTWLEIWQDKSLNRAYKSDFTIHGEKYYDGNNAEVETYISILH</sequence>
<dbReference type="SMART" id="SM00871">
    <property type="entry name" value="AraC_E_bind"/>
    <property type="match status" value="1"/>
</dbReference>
<organism evidence="3 4">
    <name type="scientific">Flavobacterium lipolyticum</name>
    <dbReference type="NCBI Taxonomy" id="2893754"/>
    <lineage>
        <taxon>Bacteria</taxon>
        <taxon>Pseudomonadati</taxon>
        <taxon>Bacteroidota</taxon>
        <taxon>Flavobacteriia</taxon>
        <taxon>Flavobacteriales</taxon>
        <taxon>Flavobacteriaceae</taxon>
        <taxon>Flavobacterium</taxon>
    </lineage>
</organism>
<dbReference type="InterPro" id="IPR029441">
    <property type="entry name" value="Cass2"/>
</dbReference>
<dbReference type="SUPFAM" id="SSF55136">
    <property type="entry name" value="Probable bacterial effector-binding domain"/>
    <property type="match status" value="1"/>
</dbReference>